<dbReference type="Pfam" id="PF01878">
    <property type="entry name" value="EVE"/>
    <property type="match status" value="1"/>
</dbReference>
<sequence length="148" mass="16670">MTFWMGIASAQHARGGRDGGFAQLGHGKHIAVKSLKKGDWIVYYSAREGMGEGETVQAFTTIGWVTSDAPYRVEQAMNFNPYRVDVNYLKDAQPAPIRPLLGDLNLTRDQGVHWGMVMRGPKRRLEEEDMLKIAEAMDVLAEFQDLRD</sequence>
<proteinExistence type="inferred from homology"/>
<dbReference type="InterPro" id="IPR015947">
    <property type="entry name" value="PUA-like_sf"/>
</dbReference>
<dbReference type="EMBL" id="SSHH01000001">
    <property type="protein sequence ID" value="TIX50927.1"/>
    <property type="molecule type" value="Genomic_DNA"/>
</dbReference>
<comment type="caution">
    <text evidence="3">The sequence shown here is derived from an EMBL/GenBank/DDBJ whole genome shotgun (WGS) entry which is preliminary data.</text>
</comment>
<accession>A0A4V4U8Q2</accession>
<dbReference type="CDD" id="cd21132">
    <property type="entry name" value="EVE-like"/>
    <property type="match status" value="1"/>
</dbReference>
<dbReference type="OrthoDB" id="9793567at2"/>
<evidence type="ECO:0000313" key="3">
    <source>
        <dbReference type="EMBL" id="TIX50927.1"/>
    </source>
</evidence>
<dbReference type="AlphaFoldDB" id="A0A4V4U8Q2"/>
<gene>
    <name evidence="3" type="ORF">E5222_00070</name>
</gene>
<dbReference type="Gene3D" id="3.10.590.10">
    <property type="entry name" value="ph1033 like domains"/>
    <property type="match status" value="1"/>
</dbReference>
<dbReference type="Proteomes" id="UP000309389">
    <property type="component" value="Unassembled WGS sequence"/>
</dbReference>
<dbReference type="RefSeq" id="WP_136691446.1">
    <property type="nucleotide sequence ID" value="NZ_SSHH01000001.1"/>
</dbReference>
<feature type="domain" description="EVE" evidence="2">
    <location>
        <begin position="3"/>
        <end position="133"/>
    </location>
</feature>
<name>A0A4V4U8Q2_9SPHN</name>
<evidence type="ECO:0000256" key="1">
    <source>
        <dbReference type="HAMAP-Rule" id="MF_00771"/>
    </source>
</evidence>
<comment type="similarity">
    <text evidence="1">Belongs to the UPF0310 family.</text>
</comment>
<evidence type="ECO:0000259" key="2">
    <source>
        <dbReference type="Pfam" id="PF01878"/>
    </source>
</evidence>
<evidence type="ECO:0000313" key="4">
    <source>
        <dbReference type="Proteomes" id="UP000309389"/>
    </source>
</evidence>
<reference evidence="3 4" key="1">
    <citation type="submission" date="2019-04" db="EMBL/GenBank/DDBJ databases">
        <title>Altererythrobacter aquimixticola sp. nov., isolated from sediment of junction between the ocean and a freshwater spring.</title>
        <authorList>
            <person name="Yoon J.-H."/>
        </authorList>
    </citation>
    <scope>NUCLEOTIDE SEQUENCE [LARGE SCALE GENOMIC DNA]</scope>
    <source>
        <strain evidence="3 4">SSKS-13</strain>
    </source>
</reference>
<keyword evidence="4" id="KW-1185">Reference proteome</keyword>
<dbReference type="InterPro" id="IPR002740">
    <property type="entry name" value="EVE_domain"/>
</dbReference>
<dbReference type="HAMAP" id="MF_00771">
    <property type="entry name" value="UPF0310"/>
    <property type="match status" value="1"/>
</dbReference>
<dbReference type="InterPro" id="IPR022996">
    <property type="entry name" value="UPF0310"/>
</dbReference>
<organism evidence="3 4">
    <name type="scientific">Alteraurantiacibacter aquimixticola</name>
    <dbReference type="NCBI Taxonomy" id="2489173"/>
    <lineage>
        <taxon>Bacteria</taxon>
        <taxon>Pseudomonadati</taxon>
        <taxon>Pseudomonadota</taxon>
        <taxon>Alphaproteobacteria</taxon>
        <taxon>Sphingomonadales</taxon>
        <taxon>Erythrobacteraceae</taxon>
        <taxon>Alteraurantiacibacter</taxon>
    </lineage>
</organism>
<dbReference type="SUPFAM" id="SSF88697">
    <property type="entry name" value="PUA domain-like"/>
    <property type="match status" value="1"/>
</dbReference>
<protein>
    <recommendedName>
        <fullName evidence="1">UPF0310 protein E5222_00070</fullName>
    </recommendedName>
</protein>